<dbReference type="SUPFAM" id="SSF52540">
    <property type="entry name" value="P-loop containing nucleoside triphosphate hydrolases"/>
    <property type="match status" value="1"/>
</dbReference>
<feature type="domain" description="DUF4143" evidence="2">
    <location>
        <begin position="266"/>
        <end position="409"/>
    </location>
</feature>
<evidence type="ECO:0000313" key="3">
    <source>
        <dbReference type="EMBL" id="SSC12776.1"/>
    </source>
</evidence>
<evidence type="ECO:0000259" key="2">
    <source>
        <dbReference type="Pfam" id="PF13635"/>
    </source>
</evidence>
<proteinExistence type="predicted"/>
<dbReference type="InterPro" id="IPR041682">
    <property type="entry name" value="AAA_14"/>
</dbReference>
<dbReference type="InterPro" id="IPR025420">
    <property type="entry name" value="DUF4143"/>
</dbReference>
<dbReference type="KEGG" id="minf:MESINF_1332"/>
<dbReference type="AlphaFoldDB" id="A0A7Z7LET4"/>
<dbReference type="Pfam" id="PF13173">
    <property type="entry name" value="AAA_14"/>
    <property type="match status" value="1"/>
</dbReference>
<keyword evidence="4" id="KW-1185">Reference proteome</keyword>
<dbReference type="CDD" id="cd00267">
    <property type="entry name" value="ABC_ATPase"/>
    <property type="match status" value="1"/>
</dbReference>
<evidence type="ECO:0000313" key="4">
    <source>
        <dbReference type="Proteomes" id="UP000250796"/>
    </source>
</evidence>
<accession>A0A7Z7LET4</accession>
<sequence length="456" mass="52314">MKMDFSTVAFYNPWWDEKSKSTDYAFHLVDKYESSSFKRDYNGLFDLSGNNLYIVRGPRQIGKSTLLKFTIANLLKSGERRSVLYLPLDTISRADELRSLLIQYLQFSRNEKKRYIFIDEITMVDQWQRAVKEVRDNTEMAGDFFALSGSSASDLKRSSERLPGRKGQSGADILLLPLTFREYLSCKKVDGLPKCQPEDILKMVPADSFELLIKNEILKTEFFNYIASGGFPSAVEAYAKGESRETLVRTFWEILIGNIERYGLSRAKLIQILTYVSTRLSSRFSWNSAASETEIDTKTFQKYVEVLGIDYLLLTLKHMDQKTHLTSEKKQKKIYYCDRLISDVVSQKLGLQLDRSAILENIMTTNCVFAFGKNLDNGLDSITEVGYWYSKEGKEIDLLVKNVPIELKYQNSIIPQDLSTIKRHFKKGIILSKHTLDLSGDIKILPLHIFLAITGE</sequence>
<feature type="domain" description="AAA" evidence="1">
    <location>
        <begin position="50"/>
        <end position="184"/>
    </location>
</feature>
<dbReference type="EMBL" id="LS974202">
    <property type="protein sequence ID" value="SSC12776.1"/>
    <property type="molecule type" value="Genomic_DNA"/>
</dbReference>
<dbReference type="Gene3D" id="3.40.50.300">
    <property type="entry name" value="P-loop containing nucleotide triphosphate hydrolases"/>
    <property type="match status" value="1"/>
</dbReference>
<gene>
    <name evidence="3" type="ORF">MESINF_1332</name>
</gene>
<dbReference type="PANTHER" id="PTHR33295">
    <property type="entry name" value="ATPASE"/>
    <property type="match status" value="1"/>
</dbReference>
<reference evidence="3 4" key="1">
    <citation type="submission" date="2017-01" db="EMBL/GenBank/DDBJ databases">
        <authorList>
            <person name="Erauso G."/>
        </authorList>
    </citation>
    <scope>NUCLEOTIDE SEQUENCE [LARGE SCALE GENOMIC DNA]</scope>
    <source>
        <strain evidence="3">MESINF1</strain>
    </source>
</reference>
<dbReference type="PANTHER" id="PTHR33295:SF18">
    <property type="entry name" value="AAA+ ATPASE DOMAIN-CONTAINING PROTEIN"/>
    <property type="match status" value="1"/>
</dbReference>
<name>A0A7Z7LET4_9BACT</name>
<dbReference type="Proteomes" id="UP000250796">
    <property type="component" value="Chromosome MESINF"/>
</dbReference>
<evidence type="ECO:0000259" key="1">
    <source>
        <dbReference type="Pfam" id="PF13173"/>
    </source>
</evidence>
<dbReference type="InterPro" id="IPR027417">
    <property type="entry name" value="P-loop_NTPase"/>
</dbReference>
<protein>
    <submittedName>
        <fullName evidence="3">AAA ATPase</fullName>
    </submittedName>
</protein>
<organism evidence="3 4">
    <name type="scientific">Mesotoga infera</name>
    <dbReference type="NCBI Taxonomy" id="1236046"/>
    <lineage>
        <taxon>Bacteria</taxon>
        <taxon>Thermotogati</taxon>
        <taxon>Thermotogota</taxon>
        <taxon>Thermotogae</taxon>
        <taxon>Kosmotogales</taxon>
        <taxon>Kosmotogaceae</taxon>
        <taxon>Mesotoga</taxon>
    </lineage>
</organism>
<dbReference type="Pfam" id="PF13635">
    <property type="entry name" value="DUF4143"/>
    <property type="match status" value="1"/>
</dbReference>